<evidence type="ECO:0008006" key="10">
    <source>
        <dbReference type="Google" id="ProtNLM"/>
    </source>
</evidence>
<keyword evidence="3" id="KW-0809">Transit peptide</keyword>
<evidence type="ECO:0000256" key="2">
    <source>
        <dbReference type="ARBA" id="ARBA00010152"/>
    </source>
</evidence>
<keyword evidence="5" id="KW-0496">Mitochondrion</keyword>
<dbReference type="GO" id="GO:0006412">
    <property type="term" value="P:translation"/>
    <property type="evidence" value="ECO:0007669"/>
    <property type="project" value="TreeGrafter"/>
</dbReference>
<feature type="compositionally biased region" description="Basic and acidic residues" evidence="7">
    <location>
        <begin position="134"/>
        <end position="147"/>
    </location>
</feature>
<gene>
    <name evidence="8" type="ORF">T440DRAFT_466059</name>
</gene>
<dbReference type="PANTHER" id="PTHR21338:SF0">
    <property type="entry name" value="LARGE RIBOSOMAL SUBUNIT PROTEIN ML41"/>
    <property type="match status" value="1"/>
</dbReference>
<proteinExistence type="inferred from homology"/>
<accession>A0A6A7BFS5</accession>
<dbReference type="InterPro" id="IPR019189">
    <property type="entry name" value="Ribosomal_mL41"/>
</dbReference>
<dbReference type="Proteomes" id="UP000799423">
    <property type="component" value="Unassembled WGS sequence"/>
</dbReference>
<keyword evidence="9" id="KW-1185">Reference proteome</keyword>
<protein>
    <recommendedName>
        <fullName evidence="10">50S ribosomal protein-like protein YmL27</fullName>
    </recommendedName>
</protein>
<evidence type="ECO:0000256" key="1">
    <source>
        <dbReference type="ARBA" id="ARBA00004173"/>
    </source>
</evidence>
<name>A0A6A7BFS5_9PLEO</name>
<evidence type="ECO:0000256" key="3">
    <source>
        <dbReference type="ARBA" id="ARBA00022946"/>
    </source>
</evidence>
<dbReference type="EMBL" id="MU006296">
    <property type="protein sequence ID" value="KAF2853048.1"/>
    <property type="molecule type" value="Genomic_DNA"/>
</dbReference>
<sequence>MFKSTPPLQKMLRRLPLSPKQAGKEYYKGNRVGSLGNIDKFGNFSPDWSKIRTYVYPVNGTENADITPFVATSVPKTRRTSSNHTDVYPKHFTGDDYLHAWKVAGGHDIIEKEAAVQDTSLTRTSSRGNLPEPGEEKPFVEREGAKA</sequence>
<keyword evidence="6" id="KW-0687">Ribonucleoprotein</keyword>
<feature type="compositionally biased region" description="Polar residues" evidence="7">
    <location>
        <begin position="117"/>
        <end position="128"/>
    </location>
</feature>
<evidence type="ECO:0000256" key="6">
    <source>
        <dbReference type="ARBA" id="ARBA00023274"/>
    </source>
</evidence>
<evidence type="ECO:0000256" key="7">
    <source>
        <dbReference type="SAM" id="MobiDB-lite"/>
    </source>
</evidence>
<dbReference type="Pfam" id="PF09809">
    <property type="entry name" value="MRP-L27"/>
    <property type="match status" value="1"/>
</dbReference>
<comment type="subcellular location">
    <subcellularLocation>
        <location evidence="1">Mitochondrion</location>
    </subcellularLocation>
</comment>
<evidence type="ECO:0000313" key="8">
    <source>
        <dbReference type="EMBL" id="KAF2853048.1"/>
    </source>
</evidence>
<dbReference type="GO" id="GO:0003735">
    <property type="term" value="F:structural constituent of ribosome"/>
    <property type="evidence" value="ECO:0007669"/>
    <property type="project" value="InterPro"/>
</dbReference>
<evidence type="ECO:0000313" key="9">
    <source>
        <dbReference type="Proteomes" id="UP000799423"/>
    </source>
</evidence>
<feature type="region of interest" description="Disordered" evidence="7">
    <location>
        <begin position="114"/>
        <end position="147"/>
    </location>
</feature>
<reference evidence="8" key="1">
    <citation type="submission" date="2020-01" db="EMBL/GenBank/DDBJ databases">
        <authorList>
            <consortium name="DOE Joint Genome Institute"/>
            <person name="Haridas S."/>
            <person name="Albert R."/>
            <person name="Binder M."/>
            <person name="Bloem J."/>
            <person name="Labutti K."/>
            <person name="Salamov A."/>
            <person name="Andreopoulos B."/>
            <person name="Baker S.E."/>
            <person name="Barry K."/>
            <person name="Bills G."/>
            <person name="Bluhm B.H."/>
            <person name="Cannon C."/>
            <person name="Castanera R."/>
            <person name="Culley D.E."/>
            <person name="Daum C."/>
            <person name="Ezra D."/>
            <person name="Gonzalez J.B."/>
            <person name="Henrissat B."/>
            <person name="Kuo A."/>
            <person name="Liang C."/>
            <person name="Lipzen A."/>
            <person name="Lutzoni F."/>
            <person name="Magnuson J."/>
            <person name="Mondo S."/>
            <person name="Nolan M."/>
            <person name="Ohm R."/>
            <person name="Pangilinan J."/>
            <person name="Park H.-J."/>
            <person name="Ramirez L."/>
            <person name="Alfaro M."/>
            <person name="Sun H."/>
            <person name="Tritt A."/>
            <person name="Yoshinaga Y."/>
            <person name="Zwiers L.-H."/>
            <person name="Turgeon B.G."/>
            <person name="Goodwin S.B."/>
            <person name="Spatafora J.W."/>
            <person name="Crous P.W."/>
            <person name="Grigoriev I.V."/>
        </authorList>
    </citation>
    <scope>NUCLEOTIDE SEQUENCE</scope>
    <source>
        <strain evidence="8">IPT5</strain>
    </source>
</reference>
<evidence type="ECO:0000256" key="4">
    <source>
        <dbReference type="ARBA" id="ARBA00022980"/>
    </source>
</evidence>
<comment type="similarity">
    <text evidence="2">Belongs to the mitochondrion-specific ribosomal protein mL41 family.</text>
</comment>
<dbReference type="PANTHER" id="PTHR21338">
    <property type="entry name" value="MITOCHONDRIAL RIBOSOMAL PROTEIN L41"/>
    <property type="match status" value="1"/>
</dbReference>
<dbReference type="GO" id="GO:0005762">
    <property type="term" value="C:mitochondrial large ribosomal subunit"/>
    <property type="evidence" value="ECO:0007669"/>
    <property type="project" value="InterPro"/>
</dbReference>
<keyword evidence="4" id="KW-0689">Ribosomal protein</keyword>
<evidence type="ECO:0000256" key="5">
    <source>
        <dbReference type="ARBA" id="ARBA00023128"/>
    </source>
</evidence>
<dbReference type="OrthoDB" id="408933at2759"/>
<organism evidence="8 9">
    <name type="scientific">Plenodomus tracheiphilus IPT5</name>
    <dbReference type="NCBI Taxonomy" id="1408161"/>
    <lineage>
        <taxon>Eukaryota</taxon>
        <taxon>Fungi</taxon>
        <taxon>Dikarya</taxon>
        <taxon>Ascomycota</taxon>
        <taxon>Pezizomycotina</taxon>
        <taxon>Dothideomycetes</taxon>
        <taxon>Pleosporomycetidae</taxon>
        <taxon>Pleosporales</taxon>
        <taxon>Pleosporineae</taxon>
        <taxon>Leptosphaeriaceae</taxon>
        <taxon>Plenodomus</taxon>
    </lineage>
</organism>
<dbReference type="AlphaFoldDB" id="A0A6A7BFS5"/>